<name>A0A2K8UIU9_9GAMM</name>
<proteinExistence type="predicted"/>
<gene>
    <name evidence="1" type="ORF">THSYN_29670</name>
</gene>
<sequence>MACFISPPIAGAYVGNIPGQCRHLLSVRTYPLVIDGIETLTMGLEAAVAMSTLVPRPSLHIKNLIGRWSVGAVTGALAPWPDQCKGRAARGHVRVGDQVPCVIIVDDALARGSCSGEPIQQLPP</sequence>
<dbReference type="KEGG" id="tsy:THSYN_29670"/>
<protein>
    <submittedName>
        <fullName evidence="1">Uncharacterized protein</fullName>
    </submittedName>
</protein>
<evidence type="ECO:0000313" key="1">
    <source>
        <dbReference type="EMBL" id="AUB85101.1"/>
    </source>
</evidence>
<keyword evidence="1" id="KW-0614">Plasmid</keyword>
<reference evidence="1 2" key="1">
    <citation type="submission" date="2017-03" db="EMBL/GenBank/DDBJ databases">
        <title>Complete genome sequence of Candidatus 'Thiodictyon syntrophicum' sp. nov. strain Cad16T, a photolithoautotroph purple sulfur bacterium isolated from an alpine meromictic lake.</title>
        <authorList>
            <person name="Luedin S.M."/>
            <person name="Pothier J.F."/>
            <person name="Danza F."/>
            <person name="Storelli N."/>
            <person name="Wittwer M."/>
            <person name="Tonolla M."/>
        </authorList>
    </citation>
    <scope>NUCLEOTIDE SEQUENCE [LARGE SCALE GENOMIC DNA]</scope>
    <source>
        <strain evidence="1 2">Cad16T</strain>
        <plasmid evidence="2">Plasmid pts417</plasmid>
    </source>
</reference>
<dbReference type="Proteomes" id="UP000232638">
    <property type="component" value="Plasmid pTs417"/>
</dbReference>
<dbReference type="EMBL" id="CP020371">
    <property type="protein sequence ID" value="AUB85101.1"/>
    <property type="molecule type" value="Genomic_DNA"/>
</dbReference>
<organism evidence="1 2">
    <name type="scientific">Candidatus Thiodictyon syntrophicum</name>
    <dbReference type="NCBI Taxonomy" id="1166950"/>
    <lineage>
        <taxon>Bacteria</taxon>
        <taxon>Pseudomonadati</taxon>
        <taxon>Pseudomonadota</taxon>
        <taxon>Gammaproteobacteria</taxon>
        <taxon>Chromatiales</taxon>
        <taxon>Chromatiaceae</taxon>
        <taxon>Thiodictyon</taxon>
    </lineage>
</organism>
<evidence type="ECO:0000313" key="2">
    <source>
        <dbReference type="Proteomes" id="UP000232638"/>
    </source>
</evidence>
<accession>A0A2K8UIU9</accession>
<geneLocation type="plasmid" evidence="2">
    <name>pts417</name>
</geneLocation>
<keyword evidence="2" id="KW-1185">Reference proteome</keyword>
<dbReference type="AlphaFoldDB" id="A0A2K8UIU9"/>